<name>A0A099UD66_9HELI</name>
<reference evidence="4" key="2">
    <citation type="submission" date="2015-11" db="EMBL/GenBank/DDBJ databases">
        <authorList>
            <person name="Anvar S.Y."/>
        </authorList>
    </citation>
    <scope>NUCLEOTIDE SEQUENCE [LARGE SCALE GENOMIC DNA]</scope>
</reference>
<dbReference type="PATRIC" id="fig|76936.10.peg.334"/>
<evidence type="ECO:0000313" key="2">
    <source>
        <dbReference type="EMBL" id="TLD79624.1"/>
    </source>
</evidence>
<gene>
    <name evidence="1" type="ORF">BN2458_PEG0345</name>
    <name evidence="2" type="ORF">LS75_001440</name>
</gene>
<dbReference type="EMBL" id="JRPF02000001">
    <property type="protein sequence ID" value="TLD79624.1"/>
    <property type="molecule type" value="Genomic_DNA"/>
</dbReference>
<evidence type="ECO:0000313" key="3">
    <source>
        <dbReference type="Proteomes" id="UP000029925"/>
    </source>
</evidence>
<reference evidence="1" key="3">
    <citation type="submission" date="2015-11" db="EMBL/GenBank/DDBJ databases">
        <authorList>
            <person name="Zhang Y."/>
            <person name="Guo Z."/>
        </authorList>
    </citation>
    <scope>NUCLEOTIDE SEQUENCE</scope>
    <source>
        <strain evidence="1">1</strain>
    </source>
</reference>
<dbReference type="AlphaFoldDB" id="A0A099UD66"/>
<reference evidence="2 3" key="1">
    <citation type="journal article" date="2014" name="Genome Announc.">
        <title>Draft genome sequences of eight enterohepatic helicobacter species isolated from both laboratory and wild rodents.</title>
        <authorList>
            <person name="Sheh A."/>
            <person name="Shen Z."/>
            <person name="Fox J.G."/>
        </authorList>
    </citation>
    <scope>NUCLEOTIDE SEQUENCE [LARGE SCALE GENOMIC DNA]</scope>
    <source>
        <strain evidence="2 3">MIT 98-6810</strain>
    </source>
</reference>
<dbReference type="RefSeq" id="WP_034343487.1">
    <property type="nucleotide sequence ID" value="NZ_CAQHUU010000092.1"/>
</dbReference>
<evidence type="ECO:0000313" key="4">
    <source>
        <dbReference type="Proteomes" id="UP000064525"/>
    </source>
</evidence>
<sequence length="102" mass="11877">MKYLTGFLNSSFVYFLMREFYMGGGIEGELKTNNLLKLPIPKITKANQTIVNQIIALVDEILQNKAKDKNFNSLEFESKIDNLVYELYNFTNEEIKTIENKE</sequence>
<accession>A0A099UD66</accession>
<dbReference type="OrthoDB" id="5329385at2"/>
<keyword evidence="3" id="KW-1185">Reference proteome</keyword>
<dbReference type="EMBL" id="LN907858">
    <property type="protein sequence ID" value="CUU39232.1"/>
    <property type="molecule type" value="Genomic_DNA"/>
</dbReference>
<dbReference type="KEGG" id="hty:BN2458_PEG0345"/>
<proteinExistence type="predicted"/>
<organism evidence="1 4">
    <name type="scientific">Helicobacter typhlonius</name>
    <dbReference type="NCBI Taxonomy" id="76936"/>
    <lineage>
        <taxon>Bacteria</taxon>
        <taxon>Pseudomonadati</taxon>
        <taxon>Campylobacterota</taxon>
        <taxon>Epsilonproteobacteria</taxon>
        <taxon>Campylobacterales</taxon>
        <taxon>Helicobacteraceae</taxon>
        <taxon>Helicobacter</taxon>
    </lineage>
</organism>
<dbReference type="Proteomes" id="UP000029925">
    <property type="component" value="Unassembled WGS sequence"/>
</dbReference>
<dbReference type="Proteomes" id="UP000064525">
    <property type="component" value="Chromosome I"/>
</dbReference>
<evidence type="ECO:0000313" key="1">
    <source>
        <dbReference type="EMBL" id="CUU39232.1"/>
    </source>
</evidence>
<dbReference type="STRING" id="76936.BN2458_PEG0345"/>
<protein>
    <submittedName>
        <fullName evidence="1">Putative type IIS restriction/modification enzyme</fullName>
    </submittedName>
</protein>